<dbReference type="EMBL" id="JAUFPX010000014">
    <property type="protein sequence ID" value="MDN3591918.1"/>
    <property type="molecule type" value="Genomic_DNA"/>
</dbReference>
<proteinExistence type="predicted"/>
<dbReference type="InterPro" id="IPR011990">
    <property type="entry name" value="TPR-like_helical_dom_sf"/>
</dbReference>
<dbReference type="PANTHER" id="PTHR44943">
    <property type="entry name" value="CELLULOSE SYNTHASE OPERON PROTEIN C"/>
    <property type="match status" value="1"/>
</dbReference>
<dbReference type="Pfam" id="PF13432">
    <property type="entry name" value="TPR_16"/>
    <property type="match status" value="1"/>
</dbReference>
<keyword evidence="2 3" id="KW-0802">TPR repeat</keyword>
<dbReference type="Gene3D" id="1.25.40.10">
    <property type="entry name" value="Tetratricopeptide repeat domain"/>
    <property type="match status" value="1"/>
</dbReference>
<dbReference type="RefSeq" id="WP_238227541.1">
    <property type="nucleotide sequence ID" value="NZ_BPQD01000029.1"/>
</dbReference>
<dbReference type="InterPro" id="IPR051685">
    <property type="entry name" value="Ycf3/AcsC/BcsC/TPR_MFPF"/>
</dbReference>
<name>A0ABT8BID8_9HYPH</name>
<dbReference type="PROSITE" id="PS51257">
    <property type="entry name" value="PROKAR_LIPOPROTEIN"/>
    <property type="match status" value="1"/>
</dbReference>
<comment type="caution">
    <text evidence="4">The sequence shown here is derived from an EMBL/GenBank/DDBJ whole genome shotgun (WGS) entry which is preliminary data.</text>
</comment>
<evidence type="ECO:0000313" key="5">
    <source>
        <dbReference type="Proteomes" id="UP001224644"/>
    </source>
</evidence>
<reference evidence="5" key="1">
    <citation type="journal article" date="2019" name="Int. J. Syst. Evol. Microbiol.">
        <title>The Global Catalogue of Microorganisms (GCM) 10K type strain sequencing project: providing services to taxonomists for standard genome sequencing and annotation.</title>
        <authorList>
            <consortium name="The Broad Institute Genomics Platform"/>
            <consortium name="The Broad Institute Genome Sequencing Center for Infectious Disease"/>
            <person name="Wu L."/>
            <person name="Ma J."/>
        </authorList>
    </citation>
    <scope>NUCLEOTIDE SEQUENCE [LARGE SCALE GENOMIC DNA]</scope>
    <source>
        <strain evidence="5">CECT 7069</strain>
    </source>
</reference>
<keyword evidence="5" id="KW-1185">Reference proteome</keyword>
<dbReference type="SUPFAM" id="SSF48452">
    <property type="entry name" value="TPR-like"/>
    <property type="match status" value="1"/>
</dbReference>
<evidence type="ECO:0000256" key="1">
    <source>
        <dbReference type="ARBA" id="ARBA00022737"/>
    </source>
</evidence>
<dbReference type="SMART" id="SM00028">
    <property type="entry name" value="TPR"/>
    <property type="match status" value="3"/>
</dbReference>
<feature type="repeat" description="TPR" evidence="3">
    <location>
        <begin position="76"/>
        <end position="109"/>
    </location>
</feature>
<keyword evidence="1" id="KW-0677">Repeat</keyword>
<protein>
    <submittedName>
        <fullName evidence="4">Tetratricopeptide repeat protein</fullName>
    </submittedName>
</protein>
<evidence type="ECO:0000313" key="4">
    <source>
        <dbReference type="EMBL" id="MDN3591918.1"/>
    </source>
</evidence>
<dbReference type="PANTHER" id="PTHR44943:SF8">
    <property type="entry name" value="TPR REPEAT-CONTAINING PROTEIN MJ0263"/>
    <property type="match status" value="1"/>
</dbReference>
<feature type="repeat" description="TPR" evidence="3">
    <location>
        <begin position="110"/>
        <end position="143"/>
    </location>
</feature>
<dbReference type="PROSITE" id="PS50005">
    <property type="entry name" value="TPR"/>
    <property type="match status" value="2"/>
</dbReference>
<accession>A0ABT8BID8</accession>
<dbReference type="InterPro" id="IPR019734">
    <property type="entry name" value="TPR_rpt"/>
</dbReference>
<sequence>MRVHRATQAMGLCAFLWLAGCQTRSDEGIAIVPGVEPTLPATNEAYRVGRVNLAAGNSGLAERNFRHAVEVNKDDAAAWLGLAAAYDNLGRYELADRAYDQATSLSGETLEIVNNRGYSYMLRGNGKRALGQFEQALTIDPGNTVILNNIQILRSAQRPTRSAPF</sequence>
<dbReference type="Proteomes" id="UP001224644">
    <property type="component" value="Unassembled WGS sequence"/>
</dbReference>
<evidence type="ECO:0000256" key="2">
    <source>
        <dbReference type="ARBA" id="ARBA00022803"/>
    </source>
</evidence>
<evidence type="ECO:0000256" key="3">
    <source>
        <dbReference type="PROSITE-ProRule" id="PRU00339"/>
    </source>
</evidence>
<gene>
    <name evidence="4" type="ORF">QWZ12_15050</name>
</gene>
<organism evidence="4 5">
    <name type="scientific">Methylobacterium adhaesivum</name>
    <dbReference type="NCBI Taxonomy" id="333297"/>
    <lineage>
        <taxon>Bacteria</taxon>
        <taxon>Pseudomonadati</taxon>
        <taxon>Pseudomonadota</taxon>
        <taxon>Alphaproteobacteria</taxon>
        <taxon>Hyphomicrobiales</taxon>
        <taxon>Methylobacteriaceae</taxon>
        <taxon>Methylobacterium</taxon>
    </lineage>
</organism>